<dbReference type="RefSeq" id="WP_090261664.1">
    <property type="nucleotide sequence ID" value="NZ_FNDS01000002.1"/>
</dbReference>
<evidence type="ECO:0000313" key="3">
    <source>
        <dbReference type="Proteomes" id="UP000199636"/>
    </source>
</evidence>
<protein>
    <submittedName>
        <fullName evidence="2">Type IV pilus assembly protein PilX</fullName>
    </submittedName>
</protein>
<dbReference type="InterPro" id="IPR025746">
    <property type="entry name" value="PilX_N_dom"/>
</dbReference>
<dbReference type="AlphaFoldDB" id="A0A1G8E9Q8"/>
<name>A0A1G8E9Q8_9PSED</name>
<reference evidence="3" key="1">
    <citation type="submission" date="2016-10" db="EMBL/GenBank/DDBJ databases">
        <authorList>
            <person name="Varghese N."/>
            <person name="Submissions S."/>
        </authorList>
    </citation>
    <scope>NUCLEOTIDE SEQUENCE [LARGE SCALE GENOMIC DNA]</scope>
    <source>
        <strain evidence="3">CCM 7469</strain>
    </source>
</reference>
<evidence type="ECO:0000259" key="1">
    <source>
        <dbReference type="Pfam" id="PF14341"/>
    </source>
</evidence>
<dbReference type="EMBL" id="FNDS01000002">
    <property type="protein sequence ID" value="SDH66419.1"/>
    <property type="molecule type" value="Genomic_DNA"/>
</dbReference>
<dbReference type="Pfam" id="PF14341">
    <property type="entry name" value="PilX_N"/>
    <property type="match status" value="1"/>
</dbReference>
<sequence>MRRLNPQRGMALIVSLLLLLILTVLAISMATTSTLQQRISGNAQQQNIAFQAAESGLQHWVEQFVAGTPVADGTLWSIAPTSGSSGSARVRLSAGNIECAKFLPAQSLSVTAGTLAYSCYQVNSQAKACKDLNNCDVTSSDGQARALHRRSYIQATHL</sequence>
<proteinExistence type="predicted"/>
<dbReference type="STRING" id="428992.SAMN05216272_102405"/>
<dbReference type="OrthoDB" id="6900217at2"/>
<accession>A0A1G8E9Q8</accession>
<evidence type="ECO:0000313" key="2">
    <source>
        <dbReference type="EMBL" id="SDH66419.1"/>
    </source>
</evidence>
<dbReference type="Proteomes" id="UP000199636">
    <property type="component" value="Unassembled WGS sequence"/>
</dbReference>
<gene>
    <name evidence="2" type="ORF">SAMN05216272_102405</name>
</gene>
<organism evidence="2 3">
    <name type="scientific">Pseudomonas panipatensis</name>
    <dbReference type="NCBI Taxonomy" id="428992"/>
    <lineage>
        <taxon>Bacteria</taxon>
        <taxon>Pseudomonadati</taxon>
        <taxon>Pseudomonadota</taxon>
        <taxon>Gammaproteobacteria</taxon>
        <taxon>Pseudomonadales</taxon>
        <taxon>Pseudomonadaceae</taxon>
        <taxon>Pseudomonas</taxon>
    </lineage>
</organism>
<keyword evidence="3" id="KW-1185">Reference proteome</keyword>
<feature type="domain" description="Type 4 fimbrial biogenesis protein PilX N-terminal" evidence="1">
    <location>
        <begin position="8"/>
        <end position="57"/>
    </location>
</feature>